<evidence type="ECO:0000313" key="2">
    <source>
        <dbReference type="Proteomes" id="UP001165064"/>
    </source>
</evidence>
<dbReference type="Proteomes" id="UP001165064">
    <property type="component" value="Unassembled WGS sequence"/>
</dbReference>
<protein>
    <submittedName>
        <fullName evidence="1">Unnamed protein product</fullName>
    </submittedName>
</protein>
<organism evidence="1 2">
    <name type="scientific">Ambrosiozyma monospora</name>
    <name type="common">Yeast</name>
    <name type="synonym">Endomycopsis monosporus</name>
    <dbReference type="NCBI Taxonomy" id="43982"/>
    <lineage>
        <taxon>Eukaryota</taxon>
        <taxon>Fungi</taxon>
        <taxon>Dikarya</taxon>
        <taxon>Ascomycota</taxon>
        <taxon>Saccharomycotina</taxon>
        <taxon>Pichiomycetes</taxon>
        <taxon>Pichiales</taxon>
        <taxon>Pichiaceae</taxon>
        <taxon>Ambrosiozyma</taxon>
    </lineage>
</organism>
<accession>A0ACB5TY04</accession>
<reference evidence="1" key="1">
    <citation type="submission" date="2023-04" db="EMBL/GenBank/DDBJ databases">
        <title>Ambrosiozyma monospora NBRC 10751.</title>
        <authorList>
            <person name="Ichikawa N."/>
            <person name="Sato H."/>
            <person name="Tonouchi N."/>
        </authorList>
    </citation>
    <scope>NUCLEOTIDE SEQUENCE</scope>
    <source>
        <strain evidence="1">NBRC 10751</strain>
    </source>
</reference>
<name>A0ACB5TY04_AMBMO</name>
<evidence type="ECO:0000313" key="1">
    <source>
        <dbReference type="EMBL" id="GME97231.1"/>
    </source>
</evidence>
<comment type="caution">
    <text evidence="1">The sequence shown here is derived from an EMBL/GenBank/DDBJ whole genome shotgun (WGS) entry which is preliminary data.</text>
</comment>
<keyword evidence="2" id="KW-1185">Reference proteome</keyword>
<proteinExistence type="predicted"/>
<sequence length="263" mass="30523">MDATSTARDITATAKDATAKGANLFKSSNSDVVHDGILCDGCNQKIQGVRYKCLECYDFDLCEACEFADVENLRHSHNHQLLKIKRNERPVISSATTFFDRPSYQPNPIAMKFDGVPPAVIEELAELGLDQGQRLNDLKLKACQLESVLSLLDDTKLDEDDKIALVCELIEEYKQQQALNEQKAYQEELERKRDMELEKLRQDQVERQRQEELERLERQRAEELDRLERQRQEELAALEKQRLDQLAQFEAMKKEHEEQLQQV</sequence>
<dbReference type="EMBL" id="BSXS01010031">
    <property type="protein sequence ID" value="GME97231.1"/>
    <property type="molecule type" value="Genomic_DNA"/>
</dbReference>
<gene>
    <name evidence="1" type="ORF">Amon02_001019000</name>
</gene>